<evidence type="ECO:0000256" key="1">
    <source>
        <dbReference type="ARBA" id="ARBA00004370"/>
    </source>
</evidence>
<evidence type="ECO:0000256" key="3">
    <source>
        <dbReference type="ARBA" id="ARBA00022692"/>
    </source>
</evidence>
<feature type="region of interest" description="Disordered" evidence="6">
    <location>
        <begin position="1"/>
        <end position="54"/>
    </location>
</feature>
<proteinExistence type="inferred from homology"/>
<feature type="transmembrane region" description="Helical" evidence="7">
    <location>
        <begin position="131"/>
        <end position="152"/>
    </location>
</feature>
<dbReference type="GO" id="GO:0016020">
    <property type="term" value="C:membrane"/>
    <property type="evidence" value="ECO:0007669"/>
    <property type="project" value="UniProtKB-SubCell"/>
</dbReference>
<dbReference type="AlphaFoldDB" id="A0A7S4DAX5"/>
<keyword evidence="4 7" id="KW-1133">Transmembrane helix</keyword>
<evidence type="ECO:0000256" key="4">
    <source>
        <dbReference type="ARBA" id="ARBA00022989"/>
    </source>
</evidence>
<protein>
    <submittedName>
        <fullName evidence="8">Uncharacterized protein</fullName>
    </submittedName>
</protein>
<dbReference type="Pfam" id="PF04505">
    <property type="entry name" value="CD225"/>
    <property type="match status" value="1"/>
</dbReference>
<comment type="subcellular location">
    <subcellularLocation>
        <location evidence="1">Membrane</location>
    </subcellularLocation>
</comment>
<dbReference type="PANTHER" id="PTHR14948">
    <property type="entry name" value="NG5"/>
    <property type="match status" value="1"/>
</dbReference>
<keyword evidence="3 7" id="KW-0812">Transmembrane</keyword>
<name>A0A7S4DAX5_HETAK</name>
<accession>A0A7S4DAX5</accession>
<comment type="similarity">
    <text evidence="2">Belongs to the CD225/Dispanin family.</text>
</comment>
<feature type="compositionally biased region" description="Pro residues" evidence="6">
    <location>
        <begin position="18"/>
        <end position="29"/>
    </location>
</feature>
<sequence>MLPAFKRGGGNTQQQQPSAPPPYQPPPGAPQQQQPAAAQPAYGQQQPPQVAQVARPMGAQPVVAQAVPYNPGAVQQSVVYDARTGQYVSNAKPMTMQPQPAGAPVVGQPTMVVIQQTAPPRPPNYMCTSCLTFFFCCWPISLVAWIYSCMVDSAYDSGNFQQAVQHSETARKLNLASVVGAIIVVIIAAAAGG</sequence>
<evidence type="ECO:0000313" key="8">
    <source>
        <dbReference type="EMBL" id="CAE0638811.1"/>
    </source>
</evidence>
<feature type="compositionally biased region" description="Low complexity" evidence="6">
    <location>
        <begin position="30"/>
        <end position="54"/>
    </location>
</feature>
<gene>
    <name evidence="8" type="ORF">HAKA00212_LOCUS17596</name>
</gene>
<keyword evidence="5 7" id="KW-0472">Membrane</keyword>
<evidence type="ECO:0000256" key="2">
    <source>
        <dbReference type="ARBA" id="ARBA00006843"/>
    </source>
</evidence>
<reference evidence="8" key="1">
    <citation type="submission" date="2021-01" db="EMBL/GenBank/DDBJ databases">
        <authorList>
            <person name="Corre E."/>
            <person name="Pelletier E."/>
            <person name="Niang G."/>
            <person name="Scheremetjew M."/>
            <person name="Finn R."/>
            <person name="Kale V."/>
            <person name="Holt S."/>
            <person name="Cochrane G."/>
            <person name="Meng A."/>
            <person name="Brown T."/>
            <person name="Cohen L."/>
        </authorList>
    </citation>
    <scope>NUCLEOTIDE SEQUENCE</scope>
    <source>
        <strain evidence="8">CCMP3107</strain>
    </source>
</reference>
<dbReference type="EMBL" id="HBIU01038497">
    <property type="protein sequence ID" value="CAE0638811.1"/>
    <property type="molecule type" value="Transcribed_RNA"/>
</dbReference>
<evidence type="ECO:0000256" key="6">
    <source>
        <dbReference type="SAM" id="MobiDB-lite"/>
    </source>
</evidence>
<organism evidence="8">
    <name type="scientific">Heterosigma akashiwo</name>
    <name type="common">Chromophytic alga</name>
    <name type="synonym">Heterosigma carterae</name>
    <dbReference type="NCBI Taxonomy" id="2829"/>
    <lineage>
        <taxon>Eukaryota</taxon>
        <taxon>Sar</taxon>
        <taxon>Stramenopiles</taxon>
        <taxon>Ochrophyta</taxon>
        <taxon>Raphidophyceae</taxon>
        <taxon>Chattonellales</taxon>
        <taxon>Chattonellaceae</taxon>
        <taxon>Heterosigma</taxon>
    </lineage>
</organism>
<dbReference type="PANTHER" id="PTHR14948:SF44">
    <property type="entry name" value="PROLINE-RICH TRANSMEMBRANE PROTEIN 1-LIKE"/>
    <property type="match status" value="1"/>
</dbReference>
<evidence type="ECO:0000256" key="7">
    <source>
        <dbReference type="SAM" id="Phobius"/>
    </source>
</evidence>
<dbReference type="InterPro" id="IPR007593">
    <property type="entry name" value="CD225/Dispanin_fam"/>
</dbReference>
<evidence type="ECO:0000256" key="5">
    <source>
        <dbReference type="ARBA" id="ARBA00023136"/>
    </source>
</evidence>
<dbReference type="InterPro" id="IPR051423">
    <property type="entry name" value="CD225/Dispanin"/>
</dbReference>
<feature type="transmembrane region" description="Helical" evidence="7">
    <location>
        <begin position="173"/>
        <end position="192"/>
    </location>
</feature>